<protein>
    <recommendedName>
        <fullName evidence="6">Berberine/berberine-like domain-containing protein</fullName>
    </recommendedName>
</protein>
<dbReference type="Gene3D" id="3.40.462.20">
    <property type="match status" value="1"/>
</dbReference>
<evidence type="ECO:0000313" key="8">
    <source>
        <dbReference type="Proteomes" id="UP000645217"/>
    </source>
</evidence>
<gene>
    <name evidence="7" type="ORF">GCM10007964_43370</name>
</gene>
<evidence type="ECO:0000256" key="3">
    <source>
        <dbReference type="ARBA" id="ARBA00022827"/>
    </source>
</evidence>
<proteinExistence type="predicted"/>
<evidence type="ECO:0000256" key="1">
    <source>
        <dbReference type="ARBA" id="ARBA00001974"/>
    </source>
</evidence>
<dbReference type="GO" id="GO:0016491">
    <property type="term" value="F:oxidoreductase activity"/>
    <property type="evidence" value="ECO:0007669"/>
    <property type="project" value="UniProtKB-KW"/>
</dbReference>
<keyword evidence="4" id="KW-0560">Oxidoreductase</keyword>
<keyword evidence="2" id="KW-0285">Flavoprotein</keyword>
<organism evidence="7 8">
    <name type="scientific">Sphaerisporangium melleum</name>
    <dbReference type="NCBI Taxonomy" id="321316"/>
    <lineage>
        <taxon>Bacteria</taxon>
        <taxon>Bacillati</taxon>
        <taxon>Actinomycetota</taxon>
        <taxon>Actinomycetes</taxon>
        <taxon>Streptosporangiales</taxon>
        <taxon>Streptosporangiaceae</taxon>
        <taxon>Sphaerisporangium</taxon>
    </lineage>
</organism>
<evidence type="ECO:0000259" key="6">
    <source>
        <dbReference type="Pfam" id="PF08031"/>
    </source>
</evidence>
<sequence>MVGTNNPTITNPSSRGVHKSGYMQKNFTDAQIAAVYRHMTRSDFHNPDTMLVLFSFGGQVNAVAPHATANAQRGSVFKMCFQTFWADSADDAFYVGWARDIYEDFFASTGGVPVPGESFDGCYINYPDNDVADTRHNRSGVPWHTLYYKDNYARLRQVKRRFDPTNFFRHALSIEPAGG</sequence>
<dbReference type="Pfam" id="PF08031">
    <property type="entry name" value="BBE"/>
    <property type="match status" value="1"/>
</dbReference>
<dbReference type="AlphaFoldDB" id="A0A917R9R0"/>
<comment type="cofactor">
    <cofactor evidence="1">
        <name>FAD</name>
        <dbReference type="ChEBI" id="CHEBI:57692"/>
    </cofactor>
</comment>
<dbReference type="Proteomes" id="UP000645217">
    <property type="component" value="Unassembled WGS sequence"/>
</dbReference>
<feature type="compositionally biased region" description="Polar residues" evidence="5">
    <location>
        <begin position="1"/>
        <end position="14"/>
    </location>
</feature>
<feature type="region of interest" description="Disordered" evidence="5">
    <location>
        <begin position="1"/>
        <end position="20"/>
    </location>
</feature>
<feature type="domain" description="Berberine/berberine-like" evidence="6">
    <location>
        <begin position="122"/>
        <end position="175"/>
    </location>
</feature>
<keyword evidence="8" id="KW-1185">Reference proteome</keyword>
<dbReference type="InterPro" id="IPR050416">
    <property type="entry name" value="FAD-linked_Oxidoreductase"/>
</dbReference>
<evidence type="ECO:0000256" key="4">
    <source>
        <dbReference type="ARBA" id="ARBA00023002"/>
    </source>
</evidence>
<evidence type="ECO:0000313" key="7">
    <source>
        <dbReference type="EMBL" id="GGK96460.1"/>
    </source>
</evidence>
<reference evidence="7" key="1">
    <citation type="journal article" date="2014" name="Int. J. Syst. Evol. Microbiol.">
        <title>Complete genome sequence of Corynebacterium casei LMG S-19264T (=DSM 44701T), isolated from a smear-ripened cheese.</title>
        <authorList>
            <consortium name="US DOE Joint Genome Institute (JGI-PGF)"/>
            <person name="Walter F."/>
            <person name="Albersmeier A."/>
            <person name="Kalinowski J."/>
            <person name="Ruckert C."/>
        </authorList>
    </citation>
    <scope>NUCLEOTIDE SEQUENCE</scope>
    <source>
        <strain evidence="7">JCM 13064</strain>
    </source>
</reference>
<reference evidence="7" key="2">
    <citation type="submission" date="2020-09" db="EMBL/GenBank/DDBJ databases">
        <authorList>
            <person name="Sun Q."/>
            <person name="Ohkuma M."/>
        </authorList>
    </citation>
    <scope>NUCLEOTIDE SEQUENCE</scope>
    <source>
        <strain evidence="7">JCM 13064</strain>
    </source>
</reference>
<evidence type="ECO:0000256" key="5">
    <source>
        <dbReference type="SAM" id="MobiDB-lite"/>
    </source>
</evidence>
<name>A0A917R9R0_9ACTN</name>
<dbReference type="InterPro" id="IPR012951">
    <property type="entry name" value="BBE"/>
</dbReference>
<dbReference type="PANTHER" id="PTHR42973">
    <property type="entry name" value="BINDING OXIDOREDUCTASE, PUTATIVE (AFU_ORTHOLOGUE AFUA_1G17690)-RELATED"/>
    <property type="match status" value="1"/>
</dbReference>
<dbReference type="RefSeq" id="WP_189164852.1">
    <property type="nucleotide sequence ID" value="NZ_BOOT01000019.1"/>
</dbReference>
<comment type="caution">
    <text evidence="7">The sequence shown here is derived from an EMBL/GenBank/DDBJ whole genome shotgun (WGS) entry which is preliminary data.</text>
</comment>
<accession>A0A917R9R0</accession>
<evidence type="ECO:0000256" key="2">
    <source>
        <dbReference type="ARBA" id="ARBA00022630"/>
    </source>
</evidence>
<keyword evidence="3" id="KW-0274">FAD</keyword>
<dbReference type="EMBL" id="BMNT01000023">
    <property type="protein sequence ID" value="GGK96460.1"/>
    <property type="molecule type" value="Genomic_DNA"/>
</dbReference>
<dbReference type="GO" id="GO:0050660">
    <property type="term" value="F:flavin adenine dinucleotide binding"/>
    <property type="evidence" value="ECO:0007669"/>
    <property type="project" value="InterPro"/>
</dbReference>
<dbReference type="PANTHER" id="PTHR42973:SF39">
    <property type="entry name" value="FAD-BINDING PCMH-TYPE DOMAIN-CONTAINING PROTEIN"/>
    <property type="match status" value="1"/>
</dbReference>